<feature type="region of interest" description="Disordered" evidence="7">
    <location>
        <begin position="719"/>
        <end position="740"/>
    </location>
</feature>
<dbReference type="Gene3D" id="3.30.565.10">
    <property type="entry name" value="Histidine kinase-like ATPase, C-terminal domain"/>
    <property type="match status" value="1"/>
</dbReference>
<reference evidence="10" key="2">
    <citation type="journal article" date="2023" name="IMA Fungus">
        <title>Comparative genomic study of the Penicillium genus elucidates a diverse pangenome and 15 lateral gene transfer events.</title>
        <authorList>
            <person name="Petersen C."/>
            <person name="Sorensen T."/>
            <person name="Nielsen M.R."/>
            <person name="Sondergaard T.E."/>
            <person name="Sorensen J.L."/>
            <person name="Fitzpatrick D.A."/>
            <person name="Frisvad J.C."/>
            <person name="Nielsen K.L."/>
        </authorList>
    </citation>
    <scope>NUCLEOTIDE SEQUENCE</scope>
    <source>
        <strain evidence="10">IBT 23319</strain>
    </source>
</reference>
<dbReference type="Gene3D" id="3.30.450.40">
    <property type="match status" value="1"/>
</dbReference>
<keyword evidence="5" id="KW-0418">Kinase</keyword>
<feature type="compositionally biased region" description="Basic and acidic residues" evidence="7">
    <location>
        <begin position="303"/>
        <end position="312"/>
    </location>
</feature>
<dbReference type="OrthoDB" id="303614at2759"/>
<dbReference type="GO" id="GO:0009927">
    <property type="term" value="F:histidine phosphotransfer kinase activity"/>
    <property type="evidence" value="ECO:0007669"/>
    <property type="project" value="TreeGrafter"/>
</dbReference>
<dbReference type="CDD" id="cd00082">
    <property type="entry name" value="HisKA"/>
    <property type="match status" value="1"/>
</dbReference>
<feature type="compositionally biased region" description="Polar residues" evidence="7">
    <location>
        <begin position="313"/>
        <end position="329"/>
    </location>
</feature>
<feature type="compositionally biased region" description="Polar residues" evidence="7">
    <location>
        <begin position="286"/>
        <end position="299"/>
    </location>
</feature>
<dbReference type="InterPro" id="IPR011006">
    <property type="entry name" value="CheY-like_superfamily"/>
</dbReference>
<dbReference type="RefSeq" id="XP_056497881.1">
    <property type="nucleotide sequence ID" value="XM_056648116.1"/>
</dbReference>
<sequence>MSPGTARGPSGPRKFAYNVEAAREREMHLYLPYWGFTTSEKFAQQSFDSRPNASRDNVLTVFAQLASFRLNAQRALISLFDRTTQHVVAEATPKLSLRGARNDQEKLWRGVQQLPRENIPMCNMAMQTFTQEKRDAFVVLDLAKDSRFQSHPSVTGEPYNRFYVSVPIKSPDDYIIGSIAVLDDSPRESLDEEAKEVLQELSLTVMDHLISQRAMREEDREEKMVRALGLFVQGKSNLGEGIDSRDHPRKKAGDQLVEVDQKLEKLRLSRENPSVSINEDKEDSSSDLQNDGDSGQNQSKRGRMSETAKSSKDQSTSNGAGIGRSQSPIQKFKRDESQLRGQEDVNKNKQRPPLSPTTSRLQDKLAPSSVQSVLDRASCLMNQALEVEGAMFLDTSVYARRQMLDMSNKDKDDPRDFEIGNESEGHWESTGAEYPGTKSLVLGYSTSSASSKDVDQESRHYISLPGAFVSHLIERYPRGKIFHIEQDGTIALSYEGLANESSQAYFVGRSQIQEGSPAEKDIQQENMDIRYLHRALPDARCIGIYPVWDFQRSRWFTVNVVWANDPGRVLSEPKDLTYMAAFSNSVMAEVSRMDLEAADHAKGAFISSISHELRSPLHGVLGTVEILQESVNTYSQRGLVETVHSCGRTLLDTLNHLLDYAKINTLTQPRGNGQGENRDKPSKARTAVAGVVQDQNLSSLVQEVVEGLLAGREFFDRETNSVGTSQKQGNRRSSQVSQDATSQAPLMTVVDIEWQENWHYSVYAGAWRRIVMNLFGNALKYTDAGYVRLFMKKDTMTTSEEKDVPAVRITIADSGRGISQDYLLHNLYIPFVQEDTQSPGLGVGLSLVQQIVKSLNGKLEIRSEIGQGTEVDVILPIFGPETIPATKCPFLGLQNRLRGKSVSFFTKSFERGNLGIKQNVFDDIRFSLTRMVKDWFDLDVLNPSELEQRKPDFLVVTEHEYRTLAHSAENSDIQQSMEPQHRYPLIVLSSHTANWKVVKEKSQDRAIFLSQPVSPKTLEKVFQYCLENEGLTCHPEENEDNSISPPLVENHEMQSMPGIGLNHVDSQDLSTTENKNGNDPTFSELGKIKVLLVEDNPINLKIIEACVKNAKLPYETAKNGLEALNKFKASSFDAVVMDISMPVMDGLASAREMRHFEKMRKLEPSTIVILTAFLSAETQEEAERSGVNEFLTKPTPLKQLKQMLQSLQPRRRSTQS</sequence>
<evidence type="ECO:0000313" key="11">
    <source>
        <dbReference type="Proteomes" id="UP001147733"/>
    </source>
</evidence>
<name>A0A9W9NNF8_PENCI</name>
<dbReference type="Pfam" id="PF00072">
    <property type="entry name" value="Response_reg"/>
    <property type="match status" value="1"/>
</dbReference>
<dbReference type="GO" id="GO:0000155">
    <property type="term" value="F:phosphorelay sensor kinase activity"/>
    <property type="evidence" value="ECO:0007669"/>
    <property type="project" value="InterPro"/>
</dbReference>
<dbReference type="SUPFAM" id="SSF55874">
    <property type="entry name" value="ATPase domain of HSP90 chaperone/DNA topoisomerase II/histidine kinase"/>
    <property type="match status" value="1"/>
</dbReference>
<comment type="catalytic activity">
    <reaction evidence="1">
        <text>ATP + protein L-histidine = ADP + protein N-phospho-L-histidine.</text>
        <dbReference type="EC" id="2.7.13.3"/>
    </reaction>
</comment>
<feature type="domain" description="Histidine kinase" evidence="8">
    <location>
        <begin position="608"/>
        <end position="879"/>
    </location>
</feature>
<evidence type="ECO:0000256" key="1">
    <source>
        <dbReference type="ARBA" id="ARBA00000085"/>
    </source>
</evidence>
<keyword evidence="4" id="KW-0808">Transferase</keyword>
<dbReference type="InterPro" id="IPR005467">
    <property type="entry name" value="His_kinase_dom"/>
</dbReference>
<dbReference type="Proteomes" id="UP001147733">
    <property type="component" value="Unassembled WGS sequence"/>
</dbReference>
<dbReference type="SUPFAM" id="SSF47384">
    <property type="entry name" value="Homodimeric domain of signal transducing histidine kinase"/>
    <property type="match status" value="1"/>
</dbReference>
<dbReference type="InterPro" id="IPR029016">
    <property type="entry name" value="GAF-like_dom_sf"/>
</dbReference>
<dbReference type="PANTHER" id="PTHR43047:SF74">
    <property type="entry name" value="HISTIDINE KINASE-RELATED"/>
    <property type="match status" value="1"/>
</dbReference>
<dbReference type="SMART" id="SM00448">
    <property type="entry name" value="REC"/>
    <property type="match status" value="1"/>
</dbReference>
<dbReference type="SUPFAM" id="SSF52172">
    <property type="entry name" value="CheY-like"/>
    <property type="match status" value="1"/>
</dbReference>
<organism evidence="10 11">
    <name type="scientific">Penicillium citrinum</name>
    <dbReference type="NCBI Taxonomy" id="5077"/>
    <lineage>
        <taxon>Eukaryota</taxon>
        <taxon>Fungi</taxon>
        <taxon>Dikarya</taxon>
        <taxon>Ascomycota</taxon>
        <taxon>Pezizomycotina</taxon>
        <taxon>Eurotiomycetes</taxon>
        <taxon>Eurotiomycetidae</taxon>
        <taxon>Eurotiales</taxon>
        <taxon>Aspergillaceae</taxon>
        <taxon>Penicillium</taxon>
    </lineage>
</organism>
<dbReference type="GO" id="GO:0005886">
    <property type="term" value="C:plasma membrane"/>
    <property type="evidence" value="ECO:0007669"/>
    <property type="project" value="TreeGrafter"/>
</dbReference>
<evidence type="ECO:0000256" key="4">
    <source>
        <dbReference type="ARBA" id="ARBA00022679"/>
    </source>
</evidence>
<feature type="region of interest" description="Disordered" evidence="7">
    <location>
        <begin position="236"/>
        <end position="367"/>
    </location>
</feature>
<accession>A0A9W9NNF8</accession>
<dbReference type="SMART" id="SM00065">
    <property type="entry name" value="GAF"/>
    <property type="match status" value="1"/>
</dbReference>
<comment type="caution">
    <text evidence="10">The sequence shown here is derived from an EMBL/GenBank/DDBJ whole genome shotgun (WGS) entry which is preliminary data.</text>
</comment>
<dbReference type="EC" id="2.7.13.3" evidence="2"/>
<proteinExistence type="predicted"/>
<feature type="domain" description="Response regulatory" evidence="9">
    <location>
        <begin position="1089"/>
        <end position="1208"/>
    </location>
</feature>
<feature type="compositionally biased region" description="Basic and acidic residues" evidence="7">
    <location>
        <begin position="332"/>
        <end position="347"/>
    </location>
</feature>
<dbReference type="EMBL" id="JAPQKT010000008">
    <property type="protein sequence ID" value="KAJ5222958.1"/>
    <property type="molecule type" value="Genomic_DNA"/>
</dbReference>
<gene>
    <name evidence="10" type="ORF">N7469_009198</name>
</gene>
<dbReference type="InterPro" id="IPR003594">
    <property type="entry name" value="HATPase_dom"/>
</dbReference>
<dbReference type="Pfam" id="PF00512">
    <property type="entry name" value="HisKA"/>
    <property type="match status" value="1"/>
</dbReference>
<dbReference type="Pfam" id="PF01590">
    <property type="entry name" value="GAF"/>
    <property type="match status" value="1"/>
</dbReference>
<dbReference type="Gene3D" id="3.40.50.2300">
    <property type="match status" value="1"/>
</dbReference>
<evidence type="ECO:0000313" key="10">
    <source>
        <dbReference type="EMBL" id="KAJ5222958.1"/>
    </source>
</evidence>
<dbReference type="InterPro" id="IPR003018">
    <property type="entry name" value="GAF"/>
</dbReference>
<feature type="region of interest" description="Disordered" evidence="7">
    <location>
        <begin position="408"/>
        <end position="432"/>
    </location>
</feature>
<feature type="compositionally biased region" description="Polar residues" evidence="7">
    <location>
        <begin position="720"/>
        <end position="740"/>
    </location>
</feature>
<feature type="modified residue" description="4-aspartylphosphate" evidence="6">
    <location>
        <position position="1138"/>
    </location>
</feature>
<dbReference type="PROSITE" id="PS50109">
    <property type="entry name" value="HIS_KIN"/>
    <property type="match status" value="1"/>
</dbReference>
<dbReference type="SMART" id="SM00387">
    <property type="entry name" value="HATPase_c"/>
    <property type="match status" value="1"/>
</dbReference>
<dbReference type="SUPFAM" id="SSF55781">
    <property type="entry name" value="GAF domain-like"/>
    <property type="match status" value="1"/>
</dbReference>
<dbReference type="SMART" id="SM00388">
    <property type="entry name" value="HisKA"/>
    <property type="match status" value="1"/>
</dbReference>
<dbReference type="InterPro" id="IPR003661">
    <property type="entry name" value="HisK_dim/P_dom"/>
</dbReference>
<dbReference type="InterPro" id="IPR036097">
    <property type="entry name" value="HisK_dim/P_sf"/>
</dbReference>
<dbReference type="CDD" id="cd17546">
    <property type="entry name" value="REC_hyHK_CKI1_RcsC-like"/>
    <property type="match status" value="1"/>
</dbReference>
<feature type="region of interest" description="Disordered" evidence="7">
    <location>
        <begin position="666"/>
        <end position="686"/>
    </location>
</feature>
<evidence type="ECO:0000259" key="8">
    <source>
        <dbReference type="PROSITE" id="PS50109"/>
    </source>
</evidence>
<dbReference type="PRINTS" id="PR00344">
    <property type="entry name" value="BCTRLSENSOR"/>
</dbReference>
<evidence type="ECO:0000256" key="5">
    <source>
        <dbReference type="ARBA" id="ARBA00022777"/>
    </source>
</evidence>
<dbReference type="InterPro" id="IPR004358">
    <property type="entry name" value="Sig_transdc_His_kin-like_C"/>
</dbReference>
<evidence type="ECO:0000256" key="3">
    <source>
        <dbReference type="ARBA" id="ARBA00022553"/>
    </source>
</evidence>
<feature type="compositionally biased region" description="Basic and acidic residues" evidence="7">
    <location>
        <begin position="408"/>
        <end position="427"/>
    </location>
</feature>
<keyword evidence="3 6" id="KW-0597">Phosphoprotein</keyword>
<evidence type="ECO:0000259" key="9">
    <source>
        <dbReference type="PROSITE" id="PS50110"/>
    </source>
</evidence>
<dbReference type="FunFam" id="1.10.287.130:FF:000023">
    <property type="entry name" value="Sensor histidine kinase/response regulator, putative"/>
    <property type="match status" value="1"/>
</dbReference>
<evidence type="ECO:0000256" key="2">
    <source>
        <dbReference type="ARBA" id="ARBA00012438"/>
    </source>
</evidence>
<protein>
    <recommendedName>
        <fullName evidence="2">histidine kinase</fullName>
        <ecNumber evidence="2">2.7.13.3</ecNumber>
    </recommendedName>
</protein>
<dbReference type="Pfam" id="PF02518">
    <property type="entry name" value="HATPase_c"/>
    <property type="match status" value="1"/>
</dbReference>
<evidence type="ECO:0000256" key="6">
    <source>
        <dbReference type="PROSITE-ProRule" id="PRU00169"/>
    </source>
</evidence>
<keyword evidence="11" id="KW-1185">Reference proteome</keyword>
<feature type="compositionally biased region" description="Basic and acidic residues" evidence="7">
    <location>
        <begin position="259"/>
        <end position="270"/>
    </location>
</feature>
<dbReference type="Gene3D" id="1.10.287.130">
    <property type="match status" value="1"/>
</dbReference>
<dbReference type="PROSITE" id="PS50110">
    <property type="entry name" value="RESPONSE_REGULATORY"/>
    <property type="match status" value="1"/>
</dbReference>
<reference evidence="10" key="1">
    <citation type="submission" date="2022-11" db="EMBL/GenBank/DDBJ databases">
        <authorList>
            <person name="Petersen C."/>
        </authorList>
    </citation>
    <scope>NUCLEOTIDE SEQUENCE</scope>
    <source>
        <strain evidence="10">IBT 23319</strain>
    </source>
</reference>
<evidence type="ECO:0000256" key="7">
    <source>
        <dbReference type="SAM" id="MobiDB-lite"/>
    </source>
</evidence>
<dbReference type="PANTHER" id="PTHR43047">
    <property type="entry name" value="TWO-COMPONENT HISTIDINE PROTEIN KINASE"/>
    <property type="match status" value="1"/>
</dbReference>
<dbReference type="GeneID" id="81387283"/>
<dbReference type="InterPro" id="IPR001789">
    <property type="entry name" value="Sig_transdc_resp-reg_receiver"/>
</dbReference>
<dbReference type="FunFam" id="3.30.450.40:FF:000083">
    <property type="entry name" value="Sensor histidine kinase/response regulator, putative (AFU_orthologue AFUA_4G00660)"/>
    <property type="match status" value="1"/>
</dbReference>
<dbReference type="AlphaFoldDB" id="A0A9W9NNF8"/>
<dbReference type="InterPro" id="IPR036890">
    <property type="entry name" value="HATPase_C_sf"/>
</dbReference>